<dbReference type="CDD" id="cd06578">
    <property type="entry name" value="HemD"/>
    <property type="match status" value="1"/>
</dbReference>
<feature type="compositionally biased region" description="Polar residues" evidence="1">
    <location>
        <begin position="1"/>
        <end position="11"/>
    </location>
</feature>
<dbReference type="EC" id="4.2.1.75" evidence="3"/>
<dbReference type="Proteomes" id="UP000568050">
    <property type="component" value="Unassembled WGS sequence"/>
</dbReference>
<gene>
    <name evidence="3" type="ORF">FHX50_000805</name>
</gene>
<dbReference type="PANTHER" id="PTHR40082:SF1">
    <property type="entry name" value="BLR5956 PROTEIN"/>
    <property type="match status" value="1"/>
</dbReference>
<dbReference type="AlphaFoldDB" id="A0A839QYS3"/>
<feature type="domain" description="Tetrapyrrole biosynthesis uroporphyrinogen III synthase" evidence="2">
    <location>
        <begin position="55"/>
        <end position="298"/>
    </location>
</feature>
<evidence type="ECO:0000259" key="2">
    <source>
        <dbReference type="Pfam" id="PF02602"/>
    </source>
</evidence>
<dbReference type="RefSeq" id="WP_183374712.1">
    <property type="nucleotide sequence ID" value="NZ_CBCSFZ010000007.1"/>
</dbReference>
<dbReference type="InterPro" id="IPR036108">
    <property type="entry name" value="4pyrrol_syn_uPrphyn_synt_sf"/>
</dbReference>
<dbReference type="SUPFAM" id="SSF69618">
    <property type="entry name" value="HemD-like"/>
    <property type="match status" value="1"/>
</dbReference>
<evidence type="ECO:0000313" key="4">
    <source>
        <dbReference type="Proteomes" id="UP000568050"/>
    </source>
</evidence>
<dbReference type="Pfam" id="PF02602">
    <property type="entry name" value="HEM4"/>
    <property type="match status" value="1"/>
</dbReference>
<evidence type="ECO:0000313" key="3">
    <source>
        <dbReference type="EMBL" id="MBB3022557.1"/>
    </source>
</evidence>
<keyword evidence="4" id="KW-1185">Reference proteome</keyword>
<protein>
    <submittedName>
        <fullName evidence="3">Uroporphyrinogen-III synthase</fullName>
        <ecNumber evidence="3">4.2.1.75</ecNumber>
    </submittedName>
</protein>
<dbReference type="EMBL" id="JACHWP010000001">
    <property type="protein sequence ID" value="MBB3022557.1"/>
    <property type="molecule type" value="Genomic_DNA"/>
</dbReference>
<dbReference type="InterPro" id="IPR039793">
    <property type="entry name" value="UROS/Hem4"/>
</dbReference>
<evidence type="ECO:0000256" key="1">
    <source>
        <dbReference type="SAM" id="MobiDB-lite"/>
    </source>
</evidence>
<proteinExistence type="predicted"/>
<feature type="region of interest" description="Disordered" evidence="1">
    <location>
        <begin position="1"/>
        <end position="36"/>
    </location>
</feature>
<dbReference type="Gene3D" id="3.40.50.10090">
    <property type="match status" value="2"/>
</dbReference>
<reference evidence="3 4" key="1">
    <citation type="submission" date="2020-08" db="EMBL/GenBank/DDBJ databases">
        <title>Sequencing the genomes of 1000 actinobacteria strains.</title>
        <authorList>
            <person name="Klenk H.-P."/>
        </authorList>
    </citation>
    <scope>NUCLEOTIDE SEQUENCE [LARGE SCALE GENOMIC DNA]</scope>
    <source>
        <strain evidence="3 4">DSM 23040</strain>
    </source>
</reference>
<comment type="caution">
    <text evidence="3">The sequence shown here is derived from an EMBL/GenBank/DDBJ whole genome shotgun (WGS) entry which is preliminary data.</text>
</comment>
<keyword evidence="3" id="KW-0456">Lyase</keyword>
<organism evidence="3 4">
    <name type="scientific">Helcobacillus massiliensis</name>
    <dbReference type="NCBI Taxonomy" id="521392"/>
    <lineage>
        <taxon>Bacteria</taxon>
        <taxon>Bacillati</taxon>
        <taxon>Actinomycetota</taxon>
        <taxon>Actinomycetes</taxon>
        <taxon>Micrococcales</taxon>
        <taxon>Dermabacteraceae</taxon>
        <taxon>Helcobacillus</taxon>
    </lineage>
</organism>
<dbReference type="InterPro" id="IPR003754">
    <property type="entry name" value="4pyrrol_synth_uPrphyn_synth"/>
</dbReference>
<dbReference type="PANTHER" id="PTHR40082">
    <property type="entry name" value="BLR5956 PROTEIN"/>
    <property type="match status" value="1"/>
</dbReference>
<dbReference type="GO" id="GO:0006780">
    <property type="term" value="P:uroporphyrinogen III biosynthetic process"/>
    <property type="evidence" value="ECO:0007669"/>
    <property type="project" value="InterPro"/>
</dbReference>
<dbReference type="GO" id="GO:0004852">
    <property type="term" value="F:uroporphyrinogen-III synthase activity"/>
    <property type="evidence" value="ECO:0007669"/>
    <property type="project" value="UniProtKB-EC"/>
</dbReference>
<name>A0A839QYS3_9MICO</name>
<sequence>MPTDHAQQTPPTAAGNAGSADPSAAPGPTTAQGTQQPLAGLRIAVTASRRADDQADALRRRGADVLLAPTMRIVPTGADAQLLTDTRRLLDVRPALFFVTTAQGFTAWLDALSSADPDLAQAAMAYLADTRIICRGAKARGAVRGRGLPDAPAAPLETSASMVDVALAEGVPAGPVGLQRHGYIHPDVLTRLADEGEGHDLVVVAPYRWEPPEELDPVDELVSGICLRRIDAVTFTAAPSVDALFARADELGRRDDVVDALRSDVQAVAVGPVTAEPLEAEGITPIAPQRQRMGAMIQLMAEQLPERVSRR</sequence>
<accession>A0A839QYS3</accession>
<feature type="compositionally biased region" description="Low complexity" evidence="1">
    <location>
        <begin position="13"/>
        <end position="31"/>
    </location>
</feature>